<evidence type="ECO:0000256" key="1">
    <source>
        <dbReference type="ARBA" id="ARBA00004589"/>
    </source>
</evidence>
<evidence type="ECO:0000256" key="3">
    <source>
        <dbReference type="ARBA" id="ARBA00010031"/>
    </source>
</evidence>
<accession>A0AA38R5J0</accession>
<dbReference type="AlphaFoldDB" id="A0AA38R5J0"/>
<evidence type="ECO:0000256" key="8">
    <source>
        <dbReference type="ARBA" id="ARBA00023288"/>
    </source>
</evidence>
<dbReference type="GO" id="GO:0046872">
    <property type="term" value="F:metal ion binding"/>
    <property type="evidence" value="ECO:0007669"/>
    <property type="project" value="UniProtKB-UniRule"/>
</dbReference>
<keyword evidence="13" id="KW-1185">Reference proteome</keyword>
<evidence type="ECO:0000256" key="5">
    <source>
        <dbReference type="ARBA" id="ARBA00022622"/>
    </source>
</evidence>
<feature type="domain" description="CFEM" evidence="11">
    <location>
        <begin position="80"/>
        <end position="210"/>
    </location>
</feature>
<protein>
    <recommendedName>
        <fullName evidence="11">CFEM domain-containing protein</fullName>
    </recommendedName>
</protein>
<dbReference type="PROSITE" id="PS52012">
    <property type="entry name" value="CFEM"/>
    <property type="match status" value="1"/>
</dbReference>
<comment type="subcellular location">
    <subcellularLocation>
        <location evidence="1">Membrane</location>
        <topology evidence="1">Lipid-anchor</topology>
        <topology evidence="1">GPI-anchor</topology>
    </subcellularLocation>
    <subcellularLocation>
        <location evidence="2">Secreted</location>
    </subcellularLocation>
</comment>
<keyword evidence="8" id="KW-0449">Lipoprotein</keyword>
<keyword evidence="7" id="KW-1015">Disulfide bond</keyword>
<evidence type="ECO:0000256" key="9">
    <source>
        <dbReference type="PROSITE-ProRule" id="PRU01356"/>
    </source>
</evidence>
<proteinExistence type="inferred from homology"/>
<keyword evidence="4" id="KW-0964">Secreted</keyword>
<evidence type="ECO:0000256" key="2">
    <source>
        <dbReference type="ARBA" id="ARBA00004613"/>
    </source>
</evidence>
<evidence type="ECO:0000256" key="4">
    <source>
        <dbReference type="ARBA" id="ARBA00022525"/>
    </source>
</evidence>
<comment type="caution">
    <text evidence="9">Lacks conserved residue(s) required for the propagation of feature annotation.</text>
</comment>
<keyword evidence="9" id="KW-0408">Iron</keyword>
<organism evidence="12 13">
    <name type="scientific">Coniochaeta hoffmannii</name>
    <dbReference type="NCBI Taxonomy" id="91930"/>
    <lineage>
        <taxon>Eukaryota</taxon>
        <taxon>Fungi</taxon>
        <taxon>Dikarya</taxon>
        <taxon>Ascomycota</taxon>
        <taxon>Pezizomycotina</taxon>
        <taxon>Sordariomycetes</taxon>
        <taxon>Sordariomycetidae</taxon>
        <taxon>Coniochaetales</taxon>
        <taxon>Coniochaetaceae</taxon>
        <taxon>Coniochaeta</taxon>
    </lineage>
</organism>
<comment type="caution">
    <text evidence="12">The sequence shown here is derived from an EMBL/GenBank/DDBJ whole genome shotgun (WGS) entry which is preliminary data.</text>
</comment>
<evidence type="ECO:0000256" key="6">
    <source>
        <dbReference type="ARBA" id="ARBA00022729"/>
    </source>
</evidence>
<name>A0AA38R5J0_9PEZI</name>
<dbReference type="Proteomes" id="UP001174691">
    <property type="component" value="Unassembled WGS sequence"/>
</dbReference>
<keyword evidence="5" id="KW-0472">Membrane</keyword>
<keyword evidence="5" id="KW-0325">Glycoprotein</keyword>
<dbReference type="GO" id="GO:0098552">
    <property type="term" value="C:side of membrane"/>
    <property type="evidence" value="ECO:0007669"/>
    <property type="project" value="UniProtKB-KW"/>
</dbReference>
<keyword evidence="9" id="KW-0349">Heme</keyword>
<keyword evidence="9" id="KW-0479">Metal-binding</keyword>
<evidence type="ECO:0000313" key="12">
    <source>
        <dbReference type="EMBL" id="KAJ9134385.1"/>
    </source>
</evidence>
<feature type="binding site" description="axial binding residue" evidence="9">
    <location>
        <position position="134"/>
    </location>
    <ligand>
        <name>heme</name>
        <dbReference type="ChEBI" id="CHEBI:30413"/>
    </ligand>
    <ligandPart>
        <name>Fe</name>
        <dbReference type="ChEBI" id="CHEBI:18248"/>
    </ligandPart>
</feature>
<evidence type="ECO:0000256" key="10">
    <source>
        <dbReference type="SAM" id="MobiDB-lite"/>
    </source>
</evidence>
<evidence type="ECO:0000313" key="13">
    <source>
        <dbReference type="Proteomes" id="UP001174691"/>
    </source>
</evidence>
<keyword evidence="5" id="KW-0336">GPI-anchor</keyword>
<sequence length="322" mass="31182">MTMMDVSVVSGQVVLAPSTITQGVTLLVGTPASEFTISVVRTGLVTVDTPSMVNSSPTLPADIIPTPPASIVPTVFVTDSATGATTAIALNQAFSLPALPAVLTQAPCVSACLQEPLIASAAGSCAATAGTVVDNACACLSAPLVAIHALTNCASAACNGVAAGPSGLPADLVAVTSLYNDYCTSAVGAAALASAAASGQAVPGTAAAGSTTTVTAGTDTPSTTGSTDTTTPWLTDTSTNGTVTANATLATNGTFGGGATFTAGPSAIDPGITTGMASSMSSVGATTSGPATKSEACLELRHKHERAVLSLVVALMLPLLIL</sequence>
<feature type="region of interest" description="Disordered" evidence="10">
    <location>
        <begin position="205"/>
        <end position="239"/>
    </location>
</feature>
<gene>
    <name evidence="12" type="ORF">NKR19_g8700</name>
</gene>
<reference evidence="12" key="1">
    <citation type="submission" date="2022-07" db="EMBL/GenBank/DDBJ databases">
        <title>Fungi with potential for degradation of polypropylene.</title>
        <authorList>
            <person name="Gostincar C."/>
        </authorList>
    </citation>
    <scope>NUCLEOTIDE SEQUENCE</scope>
    <source>
        <strain evidence="12">EXF-13287</strain>
    </source>
</reference>
<dbReference type="GO" id="GO:0005576">
    <property type="term" value="C:extracellular region"/>
    <property type="evidence" value="ECO:0007669"/>
    <property type="project" value="UniProtKB-SubCell"/>
</dbReference>
<dbReference type="EMBL" id="JANBVN010000184">
    <property type="protein sequence ID" value="KAJ9134385.1"/>
    <property type="molecule type" value="Genomic_DNA"/>
</dbReference>
<evidence type="ECO:0000259" key="11">
    <source>
        <dbReference type="PROSITE" id="PS52012"/>
    </source>
</evidence>
<dbReference type="InterPro" id="IPR008427">
    <property type="entry name" value="Extracellular_membr_CFEM_dom"/>
</dbReference>
<comment type="similarity">
    <text evidence="3">Belongs to the RBT5 family.</text>
</comment>
<evidence type="ECO:0000256" key="7">
    <source>
        <dbReference type="ARBA" id="ARBA00023157"/>
    </source>
</evidence>
<keyword evidence="6" id="KW-0732">Signal</keyword>